<dbReference type="AlphaFoldDB" id="A0A0B4FPW0"/>
<name>A0A0B4FPW0_9FUSO</name>
<feature type="domain" description="Phosphoribosylglycinamide synthetase N-terminal" evidence="1">
    <location>
        <begin position="1"/>
        <end position="42"/>
    </location>
</feature>
<dbReference type="EMBL" id="AUZI01000012">
    <property type="protein sequence ID" value="KID49352.1"/>
    <property type="molecule type" value="Genomic_DNA"/>
</dbReference>
<sequence length="50" mass="5493">MRILVVGSGGREDAIAWKLQQNPKVEEVIIKSSSLSIEELIATAKKKKSL</sequence>
<reference evidence="2 3" key="1">
    <citation type="submission" date="2013-08" db="EMBL/GenBank/DDBJ databases">
        <title>An opportunistic ruminal bacterium that causes liver abscesses in cattle.</title>
        <authorList>
            <person name="Benahmed F.H."/>
            <person name="Rasmussen M."/>
            <person name="Harbottle H."/>
            <person name="Soppet D."/>
            <person name="Nagaraja T.G."/>
            <person name="Davidson M."/>
        </authorList>
    </citation>
    <scope>NUCLEOTIDE SEQUENCE [LARGE SCALE GENOMIC DNA]</scope>
    <source>
        <strain evidence="2 3">B35</strain>
    </source>
</reference>
<evidence type="ECO:0000259" key="1">
    <source>
        <dbReference type="Pfam" id="PF02844"/>
    </source>
</evidence>
<evidence type="ECO:0000313" key="2">
    <source>
        <dbReference type="EMBL" id="KID49352.1"/>
    </source>
</evidence>
<dbReference type="Proteomes" id="UP000031184">
    <property type="component" value="Unassembled WGS sequence"/>
</dbReference>
<dbReference type="SUPFAM" id="SSF52440">
    <property type="entry name" value="PreATP-grasp domain"/>
    <property type="match status" value="1"/>
</dbReference>
<dbReference type="InterPro" id="IPR016185">
    <property type="entry name" value="PreATP-grasp_dom_sf"/>
</dbReference>
<evidence type="ECO:0000313" key="3">
    <source>
        <dbReference type="Proteomes" id="UP000031184"/>
    </source>
</evidence>
<organism evidence="2 3">
    <name type="scientific">Fusobacterium necrophorum subsp. funduliforme B35</name>
    <dbReference type="NCBI Taxonomy" id="1226633"/>
    <lineage>
        <taxon>Bacteria</taxon>
        <taxon>Fusobacteriati</taxon>
        <taxon>Fusobacteriota</taxon>
        <taxon>Fusobacteriia</taxon>
        <taxon>Fusobacteriales</taxon>
        <taxon>Fusobacteriaceae</taxon>
        <taxon>Fusobacterium</taxon>
    </lineage>
</organism>
<dbReference type="GO" id="GO:0004637">
    <property type="term" value="F:phosphoribosylamine-glycine ligase activity"/>
    <property type="evidence" value="ECO:0007669"/>
    <property type="project" value="InterPro"/>
</dbReference>
<protein>
    <recommendedName>
        <fullName evidence="1">Phosphoribosylglycinamide synthetase N-terminal domain-containing protein</fullName>
    </recommendedName>
</protein>
<dbReference type="InterPro" id="IPR020562">
    <property type="entry name" value="PRibGlycinamide_synth_N"/>
</dbReference>
<dbReference type="GO" id="GO:0009113">
    <property type="term" value="P:purine nucleobase biosynthetic process"/>
    <property type="evidence" value="ECO:0007669"/>
    <property type="project" value="InterPro"/>
</dbReference>
<dbReference type="Pfam" id="PF02844">
    <property type="entry name" value="GARS_N"/>
    <property type="match status" value="1"/>
</dbReference>
<comment type="caution">
    <text evidence="2">The sequence shown here is derived from an EMBL/GenBank/DDBJ whole genome shotgun (WGS) entry which is preliminary data.</text>
</comment>
<dbReference type="PATRIC" id="fig|1226633.4.peg.839"/>
<proteinExistence type="predicted"/>
<dbReference type="Gene3D" id="3.40.50.20">
    <property type="match status" value="1"/>
</dbReference>
<gene>
    <name evidence="2" type="ORF">C095_04165</name>
</gene>
<accession>A0A0B4FPW0</accession>